<dbReference type="GO" id="GO:0043565">
    <property type="term" value="F:sequence-specific DNA binding"/>
    <property type="evidence" value="ECO:0007669"/>
    <property type="project" value="InterPro"/>
</dbReference>
<sequence>MSDVLVEMIQRYTDARAGDGPFTTAIEGLTILRANGERAPSHMIYKPALCAAVQGTKWMICGERRLEYRAGQALVVNVEMPALGRIVEASPSKPFLGVVIEFELAVMREVMEALHAPPQSDADAGAGVFVTNLDGPLADCVRRALLLLDTPKAIPILYPSIMREICYWLLTGPGGADVARIALASGHAQRVISAIHALRDRFTELLRIEDLALIAQMSPSAFHREFKTLTSMTPLQYQKQLRLLEARRLMVEDSAKVETAAFRVGYESSSQFSREYARMFGAPPGRDVAALRGTFAQHEA</sequence>
<evidence type="ECO:0000256" key="2">
    <source>
        <dbReference type="ARBA" id="ARBA00023125"/>
    </source>
</evidence>
<evidence type="ECO:0000256" key="1">
    <source>
        <dbReference type="ARBA" id="ARBA00023015"/>
    </source>
</evidence>
<dbReference type="Pfam" id="PF06719">
    <property type="entry name" value="AraC_N"/>
    <property type="match status" value="1"/>
</dbReference>
<dbReference type="PROSITE" id="PS01124">
    <property type="entry name" value="HTH_ARAC_FAMILY_2"/>
    <property type="match status" value="1"/>
</dbReference>
<comment type="caution">
    <text evidence="5">The sequence shown here is derived from an EMBL/GenBank/DDBJ whole genome shotgun (WGS) entry which is preliminary data.</text>
</comment>
<dbReference type="RefSeq" id="WP_035934712.1">
    <property type="nucleotide sequence ID" value="NZ_CADFFX010000005.1"/>
</dbReference>
<organism evidence="5 6">
    <name type="scientific">Caballeronia glathei</name>
    <dbReference type="NCBI Taxonomy" id="60547"/>
    <lineage>
        <taxon>Bacteria</taxon>
        <taxon>Pseudomonadati</taxon>
        <taxon>Pseudomonadota</taxon>
        <taxon>Betaproteobacteria</taxon>
        <taxon>Burkholderiales</taxon>
        <taxon>Burkholderiaceae</taxon>
        <taxon>Caballeronia</taxon>
    </lineage>
</organism>
<dbReference type="EMBL" id="JFHC01000027">
    <property type="protein sequence ID" value="KDR41475.1"/>
    <property type="molecule type" value="Genomic_DNA"/>
</dbReference>
<keyword evidence="3" id="KW-0804">Transcription</keyword>
<dbReference type="AlphaFoldDB" id="A0A069PLI2"/>
<dbReference type="Pfam" id="PF12833">
    <property type="entry name" value="HTH_18"/>
    <property type="match status" value="1"/>
</dbReference>
<keyword evidence="2" id="KW-0238">DNA-binding</keyword>
<dbReference type="SUPFAM" id="SSF46689">
    <property type="entry name" value="Homeodomain-like"/>
    <property type="match status" value="2"/>
</dbReference>
<evidence type="ECO:0000313" key="5">
    <source>
        <dbReference type="EMBL" id="KDR41475.1"/>
    </source>
</evidence>
<dbReference type="InterPro" id="IPR009594">
    <property type="entry name" value="Tscrpt_reg_HTH_AraC_N"/>
</dbReference>
<dbReference type="InterPro" id="IPR018062">
    <property type="entry name" value="HTH_AraC-typ_CS"/>
</dbReference>
<protein>
    <submittedName>
        <fullName evidence="5">AraC family transcriptional regulator</fullName>
    </submittedName>
</protein>
<dbReference type="STRING" id="60547.GCA_000751215_04127"/>
<dbReference type="InterPro" id="IPR018060">
    <property type="entry name" value="HTH_AraC"/>
</dbReference>
<proteinExistence type="predicted"/>
<dbReference type="SMART" id="SM00342">
    <property type="entry name" value="HTH_ARAC"/>
    <property type="match status" value="1"/>
</dbReference>
<keyword evidence="1" id="KW-0805">Transcription regulation</keyword>
<dbReference type="PANTHER" id="PTHR43436:SF1">
    <property type="entry name" value="TRANSCRIPTIONAL REGULATORY PROTEIN"/>
    <property type="match status" value="1"/>
</dbReference>
<dbReference type="Gene3D" id="1.10.10.60">
    <property type="entry name" value="Homeodomain-like"/>
    <property type="match status" value="2"/>
</dbReference>
<evidence type="ECO:0000256" key="3">
    <source>
        <dbReference type="ARBA" id="ARBA00023163"/>
    </source>
</evidence>
<keyword evidence="6" id="KW-1185">Reference proteome</keyword>
<dbReference type="PROSITE" id="PS00041">
    <property type="entry name" value="HTH_ARAC_FAMILY_1"/>
    <property type="match status" value="2"/>
</dbReference>
<dbReference type="InterPro" id="IPR009057">
    <property type="entry name" value="Homeodomain-like_sf"/>
</dbReference>
<name>A0A069PLI2_9BURK</name>
<dbReference type="Proteomes" id="UP000027466">
    <property type="component" value="Unassembled WGS sequence"/>
</dbReference>
<evidence type="ECO:0000313" key="6">
    <source>
        <dbReference type="Proteomes" id="UP000027466"/>
    </source>
</evidence>
<dbReference type="GO" id="GO:0003700">
    <property type="term" value="F:DNA-binding transcription factor activity"/>
    <property type="evidence" value="ECO:0007669"/>
    <property type="project" value="InterPro"/>
</dbReference>
<gene>
    <name evidence="5" type="ORF">BG61_17510</name>
</gene>
<reference evidence="5 6" key="1">
    <citation type="submission" date="2014-03" db="EMBL/GenBank/DDBJ databases">
        <title>Draft Genome Sequences of Four Burkholderia Strains.</title>
        <authorList>
            <person name="Liu X.Y."/>
            <person name="Li C.X."/>
            <person name="Xu J.H."/>
        </authorList>
    </citation>
    <scope>NUCLEOTIDE SEQUENCE [LARGE SCALE GENOMIC DNA]</scope>
    <source>
        <strain evidence="5 6">DSM 50014</strain>
    </source>
</reference>
<accession>A0A069PLI2</accession>
<feature type="domain" description="HTH araC/xylS-type" evidence="4">
    <location>
        <begin position="189"/>
        <end position="290"/>
    </location>
</feature>
<dbReference type="PANTHER" id="PTHR43436">
    <property type="entry name" value="ARAC-FAMILY TRANSCRIPTIONAL REGULATOR"/>
    <property type="match status" value="1"/>
</dbReference>
<evidence type="ECO:0000259" key="4">
    <source>
        <dbReference type="PROSITE" id="PS01124"/>
    </source>
</evidence>